<evidence type="ECO:0000313" key="2">
    <source>
        <dbReference type="Proteomes" id="UP000198341"/>
    </source>
</evidence>
<dbReference type="KEGG" id="bpg:Bathy16g00470"/>
<keyword evidence="2" id="KW-1185">Reference proteome</keyword>
<accession>K8F5S6</accession>
<dbReference type="AlphaFoldDB" id="K8F5S6"/>
<dbReference type="RefSeq" id="XP_007508568.1">
    <property type="nucleotide sequence ID" value="XM_007508506.1"/>
</dbReference>
<protein>
    <submittedName>
        <fullName evidence="1">Uncharacterized protein</fullName>
    </submittedName>
</protein>
<proteinExistence type="predicted"/>
<dbReference type="EMBL" id="FO082263">
    <property type="protein sequence ID" value="CCO20185.1"/>
    <property type="molecule type" value="Genomic_DNA"/>
</dbReference>
<sequence length="377" mass="43087">MVLTRGFAALALAKTVVLCPKYESTCDFSSAANSSSSSNKKYSINHRTFRNEFSFYSNILRVVRNIAVPTQLCTLEFKTELDRFDANTERWRERYEMYEEAMWEAHGNAETALKRILEDERFDDRTAEIPTIETLVEMEQTRPRFPLFPWQSWKRLVARGCIRDASISSCRVVISKYLEERTTRRLAAKLTKEAKMSGKRKMGRFRDALVVKRRYEFAASSSSLNSMRRWLSDYYGVDKLTLTKKFAKTHALANFCNFSACWVYDMFEDLLRCYNFYRLGGYIGHPVPENEASLASCLKLYANCCLKHTATALSTAFASAAVAGATFYAFPTLDEGKGVYYALFFTQLLGDQLGMKLAQFVNGKVLGARGLPRFAEL</sequence>
<organism evidence="1 2">
    <name type="scientific">Bathycoccus prasinos</name>
    <dbReference type="NCBI Taxonomy" id="41875"/>
    <lineage>
        <taxon>Eukaryota</taxon>
        <taxon>Viridiplantae</taxon>
        <taxon>Chlorophyta</taxon>
        <taxon>Mamiellophyceae</taxon>
        <taxon>Mamiellales</taxon>
        <taxon>Bathycoccaceae</taxon>
        <taxon>Bathycoccus</taxon>
    </lineage>
</organism>
<dbReference type="GeneID" id="19011363"/>
<name>K8F5S6_9CHLO</name>
<dbReference type="Proteomes" id="UP000198341">
    <property type="component" value="Chromosome 16"/>
</dbReference>
<gene>
    <name evidence="1" type="ordered locus">Bathy16g00470</name>
</gene>
<evidence type="ECO:0000313" key="1">
    <source>
        <dbReference type="EMBL" id="CCO20185.1"/>
    </source>
</evidence>
<reference evidence="1 2" key="1">
    <citation type="submission" date="2011-10" db="EMBL/GenBank/DDBJ databases">
        <authorList>
            <person name="Genoscope - CEA"/>
        </authorList>
    </citation>
    <scope>NUCLEOTIDE SEQUENCE [LARGE SCALE GENOMIC DNA]</scope>
    <source>
        <strain evidence="1 2">RCC 1105</strain>
    </source>
</reference>